<dbReference type="Pfam" id="PF00733">
    <property type="entry name" value="Asn_synthase"/>
    <property type="match status" value="1"/>
</dbReference>
<comment type="catalytic activity">
    <reaction evidence="4">
        <text>L-aspartate + L-glutamine + ATP + H2O = L-asparagine + L-glutamate + AMP + diphosphate + H(+)</text>
        <dbReference type="Rhea" id="RHEA:12228"/>
        <dbReference type="ChEBI" id="CHEBI:15377"/>
        <dbReference type="ChEBI" id="CHEBI:15378"/>
        <dbReference type="ChEBI" id="CHEBI:29985"/>
        <dbReference type="ChEBI" id="CHEBI:29991"/>
        <dbReference type="ChEBI" id="CHEBI:30616"/>
        <dbReference type="ChEBI" id="CHEBI:33019"/>
        <dbReference type="ChEBI" id="CHEBI:58048"/>
        <dbReference type="ChEBI" id="CHEBI:58359"/>
        <dbReference type="ChEBI" id="CHEBI:456215"/>
        <dbReference type="EC" id="6.3.5.4"/>
    </reaction>
</comment>
<comment type="pathway">
    <text evidence="1">Amino-acid biosynthesis; L-asparagine biosynthesis; L-asparagine from L-aspartate (L-Gln route): step 1/1.</text>
</comment>
<evidence type="ECO:0000259" key="5">
    <source>
        <dbReference type="Pfam" id="PF00733"/>
    </source>
</evidence>
<protein>
    <recommendedName>
        <fullName evidence="2">asparagine synthase (glutamine-hydrolyzing)</fullName>
        <ecNumber evidence="2">6.3.5.4</ecNumber>
    </recommendedName>
</protein>
<sequence>MFGSSASALAKHVQAEPDRVALLATLTCPEAGDLFDTRSMFAGVDRLSPGRLARIVNGHVEVEPYTEFQPDPHVSLAEAATGLQSSLTRAVDARVASAGSLTSDFSGGLDSTSLAFLAAQKSPRLPVLTYLNSSRPVTDDVDHATRVVGLADRLEHHLVFGSDADLPYQSIDVLAEEPHSSAVAMGSMKARLKVAAKLGSDLHLVGEGGDIVLAAPAAYLADLGRQRDLPRLWRHCLGWARIRNRSPMSLLSRAIAMSRTSRSEAFADLAGQIAQGRPTGEVAWEKDNVAYWTVPQADWLTRPARRTLAEHVRAYGAGLSTDDEASVGDVVTSARLRLQALTQRAVRTSGAQCGVAVHAPYLDTDVVRACLALSASRRSSITKPKPLLRAALSSLVPDLVLARPTKGDYTADAYQGIRRAAPVLRRLLENPATADHGLIEPAPVRQTVVRAIDGLPTPWGALNQWIAVELWLRNQSGDAE</sequence>
<keyword evidence="3" id="KW-0061">Asparagine biosynthesis</keyword>
<dbReference type="InterPro" id="IPR014729">
    <property type="entry name" value="Rossmann-like_a/b/a_fold"/>
</dbReference>
<dbReference type="Gene3D" id="3.40.50.620">
    <property type="entry name" value="HUPs"/>
    <property type="match status" value="2"/>
</dbReference>
<evidence type="ECO:0000313" key="7">
    <source>
        <dbReference type="Proteomes" id="UP000763557"/>
    </source>
</evidence>
<dbReference type="Proteomes" id="UP000763557">
    <property type="component" value="Unassembled WGS sequence"/>
</dbReference>
<reference evidence="6 7" key="1">
    <citation type="submission" date="2020-01" db="EMBL/GenBank/DDBJ databases">
        <title>Kibdelosporangium persica a novel Actinomycetes from a hot desert in Iran.</title>
        <authorList>
            <person name="Safaei N."/>
            <person name="Zaburannyi N."/>
            <person name="Mueller R."/>
            <person name="Wink J."/>
        </authorList>
    </citation>
    <scope>NUCLEOTIDE SEQUENCE [LARGE SCALE GENOMIC DNA]</scope>
    <source>
        <strain evidence="6 7">4NS15</strain>
    </source>
</reference>
<dbReference type="EC" id="6.3.5.4" evidence="2"/>
<name>A0ABX2FI34_9PSEU</name>
<evidence type="ECO:0000256" key="2">
    <source>
        <dbReference type="ARBA" id="ARBA00012737"/>
    </source>
</evidence>
<dbReference type="InterPro" id="IPR051786">
    <property type="entry name" value="ASN_synthetase/amidase"/>
</dbReference>
<evidence type="ECO:0000256" key="1">
    <source>
        <dbReference type="ARBA" id="ARBA00005187"/>
    </source>
</evidence>
<dbReference type="InterPro" id="IPR001962">
    <property type="entry name" value="Asn_synthase"/>
</dbReference>
<organism evidence="6 7">
    <name type="scientific">Kibdelosporangium persicum</name>
    <dbReference type="NCBI Taxonomy" id="2698649"/>
    <lineage>
        <taxon>Bacteria</taxon>
        <taxon>Bacillati</taxon>
        <taxon>Actinomycetota</taxon>
        <taxon>Actinomycetes</taxon>
        <taxon>Pseudonocardiales</taxon>
        <taxon>Pseudonocardiaceae</taxon>
        <taxon>Kibdelosporangium</taxon>
    </lineage>
</organism>
<proteinExistence type="predicted"/>
<feature type="domain" description="Asparagine synthetase" evidence="5">
    <location>
        <begin position="83"/>
        <end position="473"/>
    </location>
</feature>
<gene>
    <name evidence="6" type="ORF">GC106_83560</name>
</gene>
<dbReference type="PANTHER" id="PTHR43284">
    <property type="entry name" value="ASPARAGINE SYNTHETASE (GLUTAMINE-HYDROLYZING)"/>
    <property type="match status" value="1"/>
</dbReference>
<dbReference type="EMBL" id="JAAATY010000051">
    <property type="protein sequence ID" value="NRN71081.1"/>
    <property type="molecule type" value="Genomic_DNA"/>
</dbReference>
<accession>A0ABX2FI34</accession>
<comment type="caution">
    <text evidence="6">The sequence shown here is derived from an EMBL/GenBank/DDBJ whole genome shotgun (WGS) entry which is preliminary data.</text>
</comment>
<keyword evidence="3" id="KW-0028">Amino-acid biosynthesis</keyword>
<dbReference type="SUPFAM" id="SSF52402">
    <property type="entry name" value="Adenine nucleotide alpha hydrolases-like"/>
    <property type="match status" value="1"/>
</dbReference>
<evidence type="ECO:0000256" key="3">
    <source>
        <dbReference type="ARBA" id="ARBA00022888"/>
    </source>
</evidence>
<dbReference type="PANTHER" id="PTHR43284:SF1">
    <property type="entry name" value="ASPARAGINE SYNTHETASE"/>
    <property type="match status" value="1"/>
</dbReference>
<evidence type="ECO:0000256" key="4">
    <source>
        <dbReference type="ARBA" id="ARBA00048741"/>
    </source>
</evidence>
<keyword evidence="7" id="KW-1185">Reference proteome</keyword>
<evidence type="ECO:0000313" key="6">
    <source>
        <dbReference type="EMBL" id="NRN71081.1"/>
    </source>
</evidence>